<gene>
    <name evidence="1" type="ORF">WS74_0827</name>
</gene>
<dbReference type="AlphaFoldDB" id="A0A088GME8"/>
<keyword evidence="2" id="KW-1185">Reference proteome</keyword>
<sequence length="34" mass="4042">MAKRKKKKLTRADKFQIASIVVPVAMWLIDKIWK</sequence>
<organism evidence="1 2">
    <name type="scientific">Weissella ceti</name>
    <dbReference type="NCBI Taxonomy" id="759620"/>
    <lineage>
        <taxon>Bacteria</taxon>
        <taxon>Bacillati</taxon>
        <taxon>Bacillota</taxon>
        <taxon>Bacilli</taxon>
        <taxon>Lactobacillales</taxon>
        <taxon>Lactobacillaceae</taxon>
        <taxon>Weissella</taxon>
    </lineage>
</organism>
<proteinExistence type="predicted"/>
<protein>
    <submittedName>
        <fullName evidence="1">Uncharacterized protein</fullName>
    </submittedName>
</protein>
<evidence type="ECO:0000313" key="1">
    <source>
        <dbReference type="EMBL" id="AIM63079.1"/>
    </source>
</evidence>
<dbReference type="KEGG" id="wct:WS74_0827"/>
<dbReference type="EMBL" id="CP009223">
    <property type="protein sequence ID" value="AIM63079.1"/>
    <property type="molecule type" value="Genomic_DNA"/>
</dbReference>
<name>A0A088GME8_9LACO</name>
<reference evidence="2" key="2">
    <citation type="submission" date="2014-08" db="EMBL/GenBank/DDBJ databases">
        <title>Complete genome of Weissella ceti strain WS74 isolated from diseased rainbow trout in Brazil.</title>
        <authorList>
            <person name="Figueiredo H.C.P."/>
            <person name="Leal C.A.G."/>
            <person name="Pereira F.L."/>
            <person name="Soares S.C."/>
            <person name="Dorella F.A."/>
            <person name="Carvalho A.F."/>
            <person name="Azevedo V.A.C."/>
        </authorList>
    </citation>
    <scope>NUCLEOTIDE SEQUENCE [LARGE SCALE GENOMIC DNA]</scope>
    <source>
        <strain evidence="2">WS74</strain>
    </source>
</reference>
<evidence type="ECO:0000313" key="2">
    <source>
        <dbReference type="Proteomes" id="UP000029079"/>
    </source>
</evidence>
<reference evidence="1 2" key="1">
    <citation type="journal article" date="2014" name="Genome Announc.">
        <title>Complete Genome Sequences of Fish Pathogenic Weissella ceti Strains WS74 and WS105.</title>
        <authorList>
            <person name="Figueiredo H.C."/>
            <person name="Leal C.A."/>
            <person name="Dorella F.A."/>
            <person name="Carvalho A.F."/>
            <person name="Soares S.C."/>
            <person name="Pereira F.L."/>
            <person name="Azevedo V.A."/>
        </authorList>
    </citation>
    <scope>NUCLEOTIDE SEQUENCE [LARGE SCALE GENOMIC DNA]</scope>
    <source>
        <strain evidence="1 2">WS74</strain>
    </source>
</reference>
<accession>A0A088GME8</accession>
<dbReference type="Proteomes" id="UP000029079">
    <property type="component" value="Chromosome"/>
</dbReference>